<sequence>MGLESFKVVFDSPTSAYYAGQAVSGKIVLSLNKSKKVRALKVSFIGKAETRFQHEKTETQPNGESRNFMDDVTGEEMFFEYHYNILGGSGEVEISSGEHTYPFNASLPTTAPSSFEGENGFIRYKVRATLDRPWKFDEHAEGSFGVVTPLDLNFYEQAKAPVKKEENKYFCCLCCKSGPLTTVLSLPYTGFVSGGSLPFTIEVDNASNVEVTGVTVDLLKTITYKARGSQSAEISSNTSIVKVDFEAVGANNSKTWTHTLTVPQMPFHNLTTCSIIIINYVLKVVTVVSGAHLNLEMEVPMTFGSTPILAFPSAAASLEKGTPDISTIGFSVDPVAPSAPPSHIYPTISPE</sequence>
<dbReference type="Gene3D" id="2.60.40.640">
    <property type="match status" value="2"/>
</dbReference>
<feature type="domain" description="Arrestin C-terminal-like" evidence="3">
    <location>
        <begin position="176"/>
        <end position="308"/>
    </location>
</feature>
<proteinExistence type="inferred from homology"/>
<dbReference type="PANTHER" id="PTHR11188:SF176">
    <property type="entry name" value="ARRESTIN DOMAIN-CONTAINING PROTEIN 1"/>
    <property type="match status" value="1"/>
</dbReference>
<comment type="similarity">
    <text evidence="1">Belongs to the arrestin family.</text>
</comment>
<dbReference type="EMBL" id="OU963862">
    <property type="protein sequence ID" value="CAH0752459.1"/>
    <property type="molecule type" value="Genomic_DNA"/>
</dbReference>
<protein>
    <recommendedName>
        <fullName evidence="3">Arrestin C-terminal-like domain-containing protein</fullName>
    </recommendedName>
</protein>
<gene>
    <name evidence="4" type="ORF">BEMITA_LOCUS240</name>
</gene>
<reference evidence="4" key="1">
    <citation type="submission" date="2021-12" db="EMBL/GenBank/DDBJ databases">
        <authorList>
            <person name="King R."/>
        </authorList>
    </citation>
    <scope>NUCLEOTIDE SEQUENCE</scope>
</reference>
<dbReference type="PANTHER" id="PTHR11188">
    <property type="entry name" value="ARRESTIN DOMAIN CONTAINING PROTEIN"/>
    <property type="match status" value="1"/>
</dbReference>
<accession>A0A9P0G1A5</accession>
<dbReference type="GO" id="GO:0005737">
    <property type="term" value="C:cytoplasm"/>
    <property type="evidence" value="ECO:0007669"/>
    <property type="project" value="TreeGrafter"/>
</dbReference>
<keyword evidence="5" id="KW-1185">Reference proteome</keyword>
<dbReference type="Proteomes" id="UP001152759">
    <property type="component" value="Chromosome 1"/>
</dbReference>
<dbReference type="SUPFAM" id="SSF81296">
    <property type="entry name" value="E set domains"/>
    <property type="match status" value="2"/>
</dbReference>
<evidence type="ECO:0000313" key="4">
    <source>
        <dbReference type="EMBL" id="CAH0752459.1"/>
    </source>
</evidence>
<evidence type="ECO:0000313" key="5">
    <source>
        <dbReference type="Proteomes" id="UP001152759"/>
    </source>
</evidence>
<keyword evidence="2" id="KW-0716">Sensory transduction</keyword>
<evidence type="ECO:0000256" key="1">
    <source>
        <dbReference type="ARBA" id="ARBA00005298"/>
    </source>
</evidence>
<dbReference type="InterPro" id="IPR014756">
    <property type="entry name" value="Ig_E-set"/>
</dbReference>
<dbReference type="InterPro" id="IPR050357">
    <property type="entry name" value="Arrestin_domain-protein"/>
</dbReference>
<dbReference type="GO" id="GO:0015031">
    <property type="term" value="P:protein transport"/>
    <property type="evidence" value="ECO:0007669"/>
    <property type="project" value="TreeGrafter"/>
</dbReference>
<dbReference type="InterPro" id="IPR014752">
    <property type="entry name" value="Arrestin-like_C"/>
</dbReference>
<dbReference type="KEGG" id="btab:109037925"/>
<organism evidence="4 5">
    <name type="scientific">Bemisia tabaci</name>
    <name type="common">Sweetpotato whitefly</name>
    <name type="synonym">Aleurodes tabaci</name>
    <dbReference type="NCBI Taxonomy" id="7038"/>
    <lineage>
        <taxon>Eukaryota</taxon>
        <taxon>Metazoa</taxon>
        <taxon>Ecdysozoa</taxon>
        <taxon>Arthropoda</taxon>
        <taxon>Hexapoda</taxon>
        <taxon>Insecta</taxon>
        <taxon>Pterygota</taxon>
        <taxon>Neoptera</taxon>
        <taxon>Paraneoptera</taxon>
        <taxon>Hemiptera</taxon>
        <taxon>Sternorrhyncha</taxon>
        <taxon>Aleyrodoidea</taxon>
        <taxon>Aleyrodidae</taxon>
        <taxon>Aleyrodinae</taxon>
        <taxon>Bemisia</taxon>
    </lineage>
</organism>
<dbReference type="InterPro" id="IPR011021">
    <property type="entry name" value="Arrestin-like_N"/>
</dbReference>
<dbReference type="AlphaFoldDB" id="A0A9P0G1A5"/>
<name>A0A9P0G1A5_BEMTA</name>
<evidence type="ECO:0000259" key="3">
    <source>
        <dbReference type="SMART" id="SM01017"/>
    </source>
</evidence>
<dbReference type="Pfam" id="PF00339">
    <property type="entry name" value="Arrestin_N"/>
    <property type="match status" value="1"/>
</dbReference>
<dbReference type="OrthoDB" id="2333384at2759"/>
<dbReference type="InterPro" id="IPR011022">
    <property type="entry name" value="Arrestin_C-like"/>
</dbReference>
<dbReference type="SMART" id="SM01017">
    <property type="entry name" value="Arrestin_C"/>
    <property type="match status" value="1"/>
</dbReference>
<dbReference type="Pfam" id="PF02752">
    <property type="entry name" value="Arrestin_C"/>
    <property type="match status" value="1"/>
</dbReference>
<evidence type="ECO:0000256" key="2">
    <source>
        <dbReference type="ARBA" id="ARBA00022606"/>
    </source>
</evidence>